<keyword evidence="2 6" id="KW-0288">FMN</keyword>
<comment type="function">
    <text evidence="6">Quinone reductase that provides resistance to thiol-specific stress caused by electrophilic quinones.</text>
</comment>
<dbReference type="Proteomes" id="UP001217500">
    <property type="component" value="Chromosome"/>
</dbReference>
<comment type="subunit">
    <text evidence="6">Homodimer.</text>
</comment>
<evidence type="ECO:0000256" key="4">
    <source>
        <dbReference type="ARBA" id="ARBA00023027"/>
    </source>
</evidence>
<keyword evidence="4 6" id="KW-0520">NAD</keyword>
<keyword evidence="3 6" id="KW-0560">Oxidoreductase</keyword>
<reference evidence="8" key="1">
    <citation type="submission" date="2023-01" db="EMBL/GenBank/DDBJ databases">
        <title>The genome sequence of Kordiimonadaceae bacterium 6D33.</title>
        <authorList>
            <person name="Liu Y."/>
        </authorList>
    </citation>
    <scope>NUCLEOTIDE SEQUENCE</scope>
    <source>
        <strain evidence="8">6D33</strain>
    </source>
</reference>
<dbReference type="GO" id="GO:0009055">
    <property type="term" value="F:electron transfer activity"/>
    <property type="evidence" value="ECO:0007669"/>
    <property type="project" value="UniProtKB-UniRule"/>
</dbReference>
<dbReference type="GO" id="GO:0016655">
    <property type="term" value="F:oxidoreductase activity, acting on NAD(P)H, quinone or similar compound as acceptor"/>
    <property type="evidence" value="ECO:0007669"/>
    <property type="project" value="InterPro"/>
</dbReference>
<protein>
    <recommendedName>
        <fullName evidence="6">FMN dependent NADH:quinone oxidoreductase</fullName>
        <ecNumber evidence="6">1.6.5.-</ecNumber>
    </recommendedName>
    <alternativeName>
        <fullName evidence="6">Azo-dye reductase</fullName>
    </alternativeName>
    <alternativeName>
        <fullName evidence="6">FMN-dependent NADH-azo compound oxidoreductase</fullName>
    </alternativeName>
    <alternativeName>
        <fullName evidence="6">FMN-dependent NADH-azoreductase</fullName>
        <ecNumber evidence="6">1.7.1.17</ecNumber>
    </alternativeName>
</protein>
<evidence type="ECO:0000256" key="2">
    <source>
        <dbReference type="ARBA" id="ARBA00022643"/>
    </source>
</evidence>
<evidence type="ECO:0000256" key="1">
    <source>
        <dbReference type="ARBA" id="ARBA00022630"/>
    </source>
</evidence>
<comment type="cofactor">
    <cofactor evidence="6">
        <name>FMN</name>
        <dbReference type="ChEBI" id="CHEBI:58210"/>
    </cofactor>
    <text evidence="6">Binds 1 FMN per subunit.</text>
</comment>
<dbReference type="KEGG" id="gso:PH603_10215"/>
<dbReference type="GO" id="GO:0016652">
    <property type="term" value="F:oxidoreductase activity, acting on NAD(P)H as acceptor"/>
    <property type="evidence" value="ECO:0007669"/>
    <property type="project" value="UniProtKB-UniRule"/>
</dbReference>
<dbReference type="SUPFAM" id="SSF52218">
    <property type="entry name" value="Flavoproteins"/>
    <property type="match status" value="1"/>
</dbReference>
<feature type="domain" description="Flavodoxin-like fold" evidence="7">
    <location>
        <begin position="3"/>
        <end position="206"/>
    </location>
</feature>
<organism evidence="8 9">
    <name type="scientific">Gimibacter soli</name>
    <dbReference type="NCBI Taxonomy" id="3024400"/>
    <lineage>
        <taxon>Bacteria</taxon>
        <taxon>Pseudomonadati</taxon>
        <taxon>Pseudomonadota</taxon>
        <taxon>Alphaproteobacteria</taxon>
        <taxon>Kordiimonadales</taxon>
        <taxon>Temperatibacteraceae</taxon>
        <taxon>Gimibacter</taxon>
    </lineage>
</organism>
<accession>A0AAE9XMS2</accession>
<dbReference type="InterPro" id="IPR023048">
    <property type="entry name" value="NADH:quinone_OxRdtase_FMN_depd"/>
</dbReference>
<name>A0AAE9XMS2_9PROT</name>
<dbReference type="EC" id="1.6.5.-" evidence="6"/>
<dbReference type="HAMAP" id="MF_01216">
    <property type="entry name" value="Azoreductase_type1"/>
    <property type="match status" value="1"/>
</dbReference>
<dbReference type="PANTHER" id="PTHR43741:SF2">
    <property type="entry name" value="FMN-DEPENDENT NADH:QUINONE OXIDOREDUCTASE"/>
    <property type="match status" value="1"/>
</dbReference>
<dbReference type="PANTHER" id="PTHR43741">
    <property type="entry name" value="FMN-DEPENDENT NADH-AZOREDUCTASE 1"/>
    <property type="match status" value="1"/>
</dbReference>
<keyword evidence="1 6" id="KW-0285">Flavoprotein</keyword>
<gene>
    <name evidence="6" type="primary">azoR</name>
    <name evidence="8" type="ORF">PH603_10215</name>
</gene>
<dbReference type="GO" id="GO:0010181">
    <property type="term" value="F:FMN binding"/>
    <property type="evidence" value="ECO:0007669"/>
    <property type="project" value="UniProtKB-UniRule"/>
</dbReference>
<evidence type="ECO:0000256" key="5">
    <source>
        <dbReference type="ARBA" id="ARBA00048542"/>
    </source>
</evidence>
<dbReference type="Pfam" id="PF02525">
    <property type="entry name" value="Flavodoxin_2"/>
    <property type="match status" value="1"/>
</dbReference>
<evidence type="ECO:0000313" key="8">
    <source>
        <dbReference type="EMBL" id="WCL52912.1"/>
    </source>
</evidence>
<dbReference type="RefSeq" id="WP_289502410.1">
    <property type="nucleotide sequence ID" value="NZ_CP116805.1"/>
</dbReference>
<dbReference type="InterPro" id="IPR003680">
    <property type="entry name" value="Flavodoxin_fold"/>
</dbReference>
<keyword evidence="9" id="KW-1185">Reference proteome</keyword>
<dbReference type="AlphaFoldDB" id="A0AAE9XMS2"/>
<sequence length="218" mass="24190">MTNILRIDASARQARSLTRQMSDLFLKSWAETGADMDIIQRDVGSHPPEAISEGWIAAAFTPQEQLSPEQISLLKTSDTFIEELERANIILISTPMYNYGMPAALKAWVDQVVRVGKTFTFDLARGDRPLEPIFSGKTLVVLTASGEFGFGPGEMNDGAGHLVPHLRTVSKYLGTNEMHHIGIEYQEFGDHRFDTSKAAAAQQVERLAMQLAKERRGL</sequence>
<comment type="function">
    <text evidence="6">Also exhibits azoreductase activity. Catalyzes the reductive cleavage of the azo bond in aromatic azo compounds to the corresponding amines.</text>
</comment>
<dbReference type="EMBL" id="CP116805">
    <property type="protein sequence ID" value="WCL52912.1"/>
    <property type="molecule type" value="Genomic_DNA"/>
</dbReference>
<dbReference type="InterPro" id="IPR050104">
    <property type="entry name" value="FMN-dep_NADH:Q_OxRdtase_AzoR1"/>
</dbReference>
<evidence type="ECO:0000313" key="9">
    <source>
        <dbReference type="Proteomes" id="UP001217500"/>
    </source>
</evidence>
<dbReference type="InterPro" id="IPR029039">
    <property type="entry name" value="Flavoprotein-like_sf"/>
</dbReference>
<comment type="caution">
    <text evidence="6">Lacks conserved residue(s) required for the propagation of feature annotation.</text>
</comment>
<comment type="similarity">
    <text evidence="6">Belongs to the azoreductase type 1 family.</text>
</comment>
<dbReference type="EC" id="1.7.1.17" evidence="6"/>
<evidence type="ECO:0000256" key="6">
    <source>
        <dbReference type="HAMAP-Rule" id="MF_01216"/>
    </source>
</evidence>
<comment type="catalytic activity">
    <reaction evidence="5">
        <text>N,N-dimethyl-1,4-phenylenediamine + anthranilate + 2 NAD(+) = 2-(4-dimethylaminophenyl)diazenylbenzoate + 2 NADH + 2 H(+)</text>
        <dbReference type="Rhea" id="RHEA:55872"/>
        <dbReference type="ChEBI" id="CHEBI:15378"/>
        <dbReference type="ChEBI" id="CHEBI:15783"/>
        <dbReference type="ChEBI" id="CHEBI:16567"/>
        <dbReference type="ChEBI" id="CHEBI:57540"/>
        <dbReference type="ChEBI" id="CHEBI:57945"/>
        <dbReference type="ChEBI" id="CHEBI:71579"/>
        <dbReference type="EC" id="1.7.1.17"/>
    </reaction>
    <physiologicalReaction direction="right-to-left" evidence="5">
        <dbReference type="Rhea" id="RHEA:55874"/>
    </physiologicalReaction>
</comment>
<comment type="catalytic activity">
    <reaction evidence="6">
        <text>2 a quinone + NADH + H(+) = 2 a 1,4-benzosemiquinone + NAD(+)</text>
        <dbReference type="Rhea" id="RHEA:65952"/>
        <dbReference type="ChEBI" id="CHEBI:15378"/>
        <dbReference type="ChEBI" id="CHEBI:57540"/>
        <dbReference type="ChEBI" id="CHEBI:57945"/>
        <dbReference type="ChEBI" id="CHEBI:132124"/>
        <dbReference type="ChEBI" id="CHEBI:134225"/>
    </reaction>
</comment>
<proteinExistence type="inferred from homology"/>
<feature type="binding site" evidence="6">
    <location>
        <position position="10"/>
    </location>
    <ligand>
        <name>FMN</name>
        <dbReference type="ChEBI" id="CHEBI:58210"/>
    </ligand>
</feature>
<evidence type="ECO:0000259" key="7">
    <source>
        <dbReference type="Pfam" id="PF02525"/>
    </source>
</evidence>
<evidence type="ECO:0000256" key="3">
    <source>
        <dbReference type="ARBA" id="ARBA00023002"/>
    </source>
</evidence>
<dbReference type="Gene3D" id="3.40.50.360">
    <property type="match status" value="1"/>
</dbReference>